<dbReference type="RefSeq" id="WP_110521203.1">
    <property type="nucleotide sequence ID" value="NZ_PDOF01000003.1"/>
</dbReference>
<evidence type="ECO:0000256" key="2">
    <source>
        <dbReference type="ARBA" id="ARBA00022448"/>
    </source>
</evidence>
<evidence type="ECO:0000313" key="8">
    <source>
        <dbReference type="Proteomes" id="UP000248066"/>
    </source>
</evidence>
<organism evidence="7 8">
    <name type="scientific">Alteribacter lacisalsi</name>
    <dbReference type="NCBI Taxonomy" id="2045244"/>
    <lineage>
        <taxon>Bacteria</taxon>
        <taxon>Bacillati</taxon>
        <taxon>Bacillota</taxon>
        <taxon>Bacilli</taxon>
        <taxon>Bacillales</taxon>
        <taxon>Bacillaceae</taxon>
        <taxon>Alteribacter</taxon>
    </lineage>
</organism>
<dbReference type="SUPFAM" id="SSF53850">
    <property type="entry name" value="Periplasmic binding protein-like II"/>
    <property type="match status" value="1"/>
</dbReference>
<dbReference type="GO" id="GO:0015833">
    <property type="term" value="P:peptide transport"/>
    <property type="evidence" value="ECO:0007669"/>
    <property type="project" value="TreeGrafter"/>
</dbReference>
<keyword evidence="3 5" id="KW-0732">Signal</keyword>
<dbReference type="GO" id="GO:1904680">
    <property type="term" value="F:peptide transmembrane transporter activity"/>
    <property type="evidence" value="ECO:0007669"/>
    <property type="project" value="TreeGrafter"/>
</dbReference>
<dbReference type="Gene3D" id="3.90.76.10">
    <property type="entry name" value="Dipeptide-binding Protein, Domain 1"/>
    <property type="match status" value="1"/>
</dbReference>
<evidence type="ECO:0000256" key="5">
    <source>
        <dbReference type="SAM" id="SignalP"/>
    </source>
</evidence>
<dbReference type="PROSITE" id="PS51257">
    <property type="entry name" value="PROKAR_LIPOPROTEIN"/>
    <property type="match status" value="1"/>
</dbReference>
<comment type="caution">
    <text evidence="7">The sequence shown here is derived from an EMBL/GenBank/DDBJ whole genome shotgun (WGS) entry which is preliminary data.</text>
</comment>
<sequence>MKKTSRLLAAVAGSLLIFTACAYGEEDTGTGEEGTPDDSTEAATEGEAQQGGKVAIPIVADPTFNPWHPNAYAESNVVNRVLFSGLTKPGKDLLPSPDLAEDWETSDDELEWTFHLRDDVEWHDGEPFTAEDVAFTFNEIALDSSLGANNTSYFTEVEEVEVVDDHTVVFHMNSPVAALPAYLSFNTEIIPKHIFEGEDPWELNSFNKGEPVGTGPFKIKDYTSGQSVTLERNENYYGDEALLDEVEYRVLADVNTHVAQVLSGELSIFSLDDTSSIERIESSDGVGVYPRETTRFFWISLNQEEEKFQDKLVRQAMLHAIDREYIIDTVLQGYGTIADAGIAPALEEYYTDDVPRFDYDPDQAEALLAEAGWEKNDDGILEKDGETFEISFEIGIQGDLEPVSQLVQQYLRTAGFDVTLETMEWNTMIDQVVINRDYEMTLNWWRYPADPDLLPYMHSSTAGTGNNIPGYQNEEMDALLEAGSRESDVDARADIYAELQELMAEEQPYLFLWYPQEAQVKVDGLQGVPELAFGDALHYINEWYVEE</sequence>
<dbReference type="OrthoDB" id="9796817at2"/>
<dbReference type="InterPro" id="IPR000914">
    <property type="entry name" value="SBP_5_dom"/>
</dbReference>
<accession>A0A2W0H5M4</accession>
<keyword evidence="2" id="KW-0813">Transport</keyword>
<evidence type="ECO:0000256" key="1">
    <source>
        <dbReference type="ARBA" id="ARBA00005695"/>
    </source>
</evidence>
<evidence type="ECO:0000256" key="4">
    <source>
        <dbReference type="SAM" id="MobiDB-lite"/>
    </source>
</evidence>
<evidence type="ECO:0000259" key="6">
    <source>
        <dbReference type="Pfam" id="PF00496"/>
    </source>
</evidence>
<protein>
    <submittedName>
        <fullName evidence="7">ABC transporter substrate-binding protein</fullName>
    </submittedName>
</protein>
<feature type="region of interest" description="Disordered" evidence="4">
    <location>
        <begin position="26"/>
        <end position="50"/>
    </location>
</feature>
<evidence type="ECO:0000313" key="7">
    <source>
        <dbReference type="EMBL" id="PYZ95926.1"/>
    </source>
</evidence>
<dbReference type="Pfam" id="PF00496">
    <property type="entry name" value="SBP_bac_5"/>
    <property type="match status" value="1"/>
</dbReference>
<reference evidence="7 8" key="1">
    <citation type="submission" date="2017-10" db="EMBL/GenBank/DDBJ databases">
        <title>Bacillus sp. nov., a halophilic bacterium isolated from a Yangshapao Lake.</title>
        <authorList>
            <person name="Wang H."/>
        </authorList>
    </citation>
    <scope>NUCLEOTIDE SEQUENCE [LARGE SCALE GENOMIC DNA]</scope>
    <source>
        <strain evidence="7 8">YSP-3</strain>
    </source>
</reference>
<feature type="compositionally biased region" description="Acidic residues" evidence="4">
    <location>
        <begin position="26"/>
        <end position="40"/>
    </location>
</feature>
<dbReference type="PANTHER" id="PTHR30290:SF9">
    <property type="entry name" value="OLIGOPEPTIDE-BINDING PROTEIN APPA"/>
    <property type="match status" value="1"/>
</dbReference>
<dbReference type="Gene3D" id="3.10.105.10">
    <property type="entry name" value="Dipeptide-binding Protein, Domain 3"/>
    <property type="match status" value="1"/>
</dbReference>
<dbReference type="EMBL" id="PDOF01000003">
    <property type="protein sequence ID" value="PYZ95926.1"/>
    <property type="molecule type" value="Genomic_DNA"/>
</dbReference>
<gene>
    <name evidence="7" type="ORF">CR205_16245</name>
</gene>
<dbReference type="PIRSF" id="PIRSF002741">
    <property type="entry name" value="MppA"/>
    <property type="match status" value="1"/>
</dbReference>
<name>A0A2W0H5M4_9BACI</name>
<dbReference type="AlphaFoldDB" id="A0A2W0H5M4"/>
<dbReference type="InterPro" id="IPR030678">
    <property type="entry name" value="Peptide/Ni-bd"/>
</dbReference>
<dbReference type="Proteomes" id="UP000248066">
    <property type="component" value="Unassembled WGS sequence"/>
</dbReference>
<feature type="signal peptide" evidence="5">
    <location>
        <begin position="1"/>
        <end position="22"/>
    </location>
</feature>
<proteinExistence type="inferred from homology"/>
<feature type="chain" id="PRO_5016046478" evidence="5">
    <location>
        <begin position="23"/>
        <end position="547"/>
    </location>
</feature>
<keyword evidence="8" id="KW-1185">Reference proteome</keyword>
<dbReference type="Gene3D" id="3.40.190.10">
    <property type="entry name" value="Periplasmic binding protein-like II"/>
    <property type="match status" value="1"/>
</dbReference>
<comment type="similarity">
    <text evidence="1">Belongs to the bacterial solute-binding protein 5 family.</text>
</comment>
<dbReference type="PANTHER" id="PTHR30290">
    <property type="entry name" value="PERIPLASMIC BINDING COMPONENT OF ABC TRANSPORTER"/>
    <property type="match status" value="1"/>
</dbReference>
<dbReference type="InterPro" id="IPR039424">
    <property type="entry name" value="SBP_5"/>
</dbReference>
<evidence type="ECO:0000256" key="3">
    <source>
        <dbReference type="ARBA" id="ARBA00022729"/>
    </source>
</evidence>
<dbReference type="GO" id="GO:0043190">
    <property type="term" value="C:ATP-binding cassette (ABC) transporter complex"/>
    <property type="evidence" value="ECO:0007669"/>
    <property type="project" value="InterPro"/>
</dbReference>
<feature type="domain" description="Solute-binding protein family 5" evidence="6">
    <location>
        <begin position="95"/>
        <end position="464"/>
    </location>
</feature>
<dbReference type="GO" id="GO:0042597">
    <property type="term" value="C:periplasmic space"/>
    <property type="evidence" value="ECO:0007669"/>
    <property type="project" value="UniProtKB-ARBA"/>
</dbReference>